<feature type="transmembrane region" description="Helical" evidence="10">
    <location>
        <begin position="648"/>
        <end position="665"/>
    </location>
</feature>
<keyword evidence="10" id="KW-0479">Metal-binding</keyword>
<dbReference type="Proteomes" id="UP000411588">
    <property type="component" value="Unassembled WGS sequence"/>
</dbReference>
<evidence type="ECO:0000259" key="11">
    <source>
        <dbReference type="Pfam" id="PF00122"/>
    </source>
</evidence>
<organism evidence="12">
    <name type="scientific">Clostridioides difficile</name>
    <name type="common">Peptoclostridium difficile</name>
    <dbReference type="NCBI Taxonomy" id="1496"/>
    <lineage>
        <taxon>Bacteria</taxon>
        <taxon>Bacillati</taxon>
        <taxon>Bacillota</taxon>
        <taxon>Clostridia</taxon>
        <taxon>Peptostreptococcales</taxon>
        <taxon>Peptostreptococcaceae</taxon>
        <taxon>Clostridioides</taxon>
    </lineage>
</organism>
<dbReference type="PANTHER" id="PTHR48085:SF5">
    <property type="entry name" value="CADMIUM_ZINC-TRANSPORTING ATPASE HMA4-RELATED"/>
    <property type="match status" value="1"/>
</dbReference>
<dbReference type="InterPro" id="IPR036412">
    <property type="entry name" value="HAD-like_sf"/>
</dbReference>
<gene>
    <name evidence="15" type="primary">copA_2</name>
    <name evidence="14" type="ORF">BN1095_810003</name>
    <name evidence="12" type="ORF">BN1096_250003</name>
    <name evidence="13" type="ORF">BN1097_240003</name>
    <name evidence="15" type="ORF">SAMEA1402399_03992</name>
</gene>
<dbReference type="Gene3D" id="3.40.1110.10">
    <property type="entry name" value="Calcium-transporting ATPase, cytoplasmic domain N"/>
    <property type="match status" value="1"/>
</dbReference>
<name>A0A069A616_CLODI</name>
<evidence type="ECO:0000256" key="3">
    <source>
        <dbReference type="ARBA" id="ARBA00022539"/>
    </source>
</evidence>
<keyword evidence="10" id="KW-1003">Cell membrane</keyword>
<comment type="catalytic activity">
    <reaction evidence="9">
        <text>Cd(2+)(in) + ATP + H2O = Cd(2+)(out) + ADP + phosphate + H(+)</text>
        <dbReference type="Rhea" id="RHEA:12132"/>
        <dbReference type="ChEBI" id="CHEBI:15377"/>
        <dbReference type="ChEBI" id="CHEBI:15378"/>
        <dbReference type="ChEBI" id="CHEBI:30616"/>
        <dbReference type="ChEBI" id="CHEBI:43474"/>
        <dbReference type="ChEBI" id="CHEBI:48775"/>
        <dbReference type="ChEBI" id="CHEBI:456216"/>
        <dbReference type="EC" id="7.2.2.21"/>
    </reaction>
</comment>
<dbReference type="AlphaFoldDB" id="A0A069A616"/>
<protein>
    <recommendedName>
        <fullName evidence="8">Cd(2+)-exporting ATPase</fullName>
        <ecNumber evidence="8">7.2.2.21</ecNumber>
    </recommendedName>
</protein>
<dbReference type="InterPro" id="IPR008250">
    <property type="entry name" value="ATPase_P-typ_transduc_dom_A_sf"/>
</dbReference>
<dbReference type="NCBIfam" id="TIGR01525">
    <property type="entry name" value="ATPase-IB_hvy"/>
    <property type="match status" value="1"/>
</dbReference>
<dbReference type="GO" id="GO:0008551">
    <property type="term" value="F:P-type cadmium transporter activity"/>
    <property type="evidence" value="ECO:0007669"/>
    <property type="project" value="UniProtKB-EC"/>
</dbReference>
<dbReference type="EMBL" id="LK932475">
    <property type="protein sequence ID" value="CDS83870.1"/>
    <property type="molecule type" value="Genomic_DNA"/>
</dbReference>
<dbReference type="PRINTS" id="PR00119">
    <property type="entry name" value="CATATPASE"/>
</dbReference>
<evidence type="ECO:0000313" key="16">
    <source>
        <dbReference type="Proteomes" id="UP000411588"/>
    </source>
</evidence>
<dbReference type="SFLD" id="SFLDS00003">
    <property type="entry name" value="Haloacid_Dehalogenase"/>
    <property type="match status" value="1"/>
</dbReference>
<reference evidence="15 16" key="2">
    <citation type="submission" date="2019-02" db="EMBL/GenBank/DDBJ databases">
        <authorList>
            <consortium name="Pathogen Informatics"/>
        </authorList>
    </citation>
    <scope>NUCLEOTIDE SEQUENCE [LARGE SCALE GENOMIC DNA]</scope>
    <source>
        <strain evidence="16">clo34</strain>
        <strain evidence="15">Clo34</strain>
    </source>
</reference>
<dbReference type="InterPro" id="IPR023214">
    <property type="entry name" value="HAD_sf"/>
</dbReference>
<reference evidence="12" key="1">
    <citation type="submission" date="2014-07" db="EMBL/GenBank/DDBJ databases">
        <authorList>
            <person name="Monot Marc"/>
        </authorList>
    </citation>
    <scope>NUCLEOTIDE SEQUENCE</scope>
    <source>
        <strain evidence="14">7032989</strain>
        <strain evidence="13">7032994</strain>
    </source>
</reference>
<keyword evidence="3" id="KW-0104">Cadmium</keyword>
<dbReference type="EC" id="7.2.2.21" evidence="8"/>
<keyword evidence="4 10" id="KW-0812">Transmembrane</keyword>
<proteinExistence type="inferred from homology"/>
<evidence type="ECO:0000256" key="7">
    <source>
        <dbReference type="ARBA" id="ARBA00023136"/>
    </source>
</evidence>
<evidence type="ECO:0000313" key="15">
    <source>
        <dbReference type="EMBL" id="VFD36497.1"/>
    </source>
</evidence>
<dbReference type="InterPro" id="IPR044492">
    <property type="entry name" value="P_typ_ATPase_HD_dom"/>
</dbReference>
<comment type="caution">
    <text evidence="10">Lacks conserved residue(s) required for the propagation of feature annotation.</text>
</comment>
<keyword evidence="6 10" id="KW-1133">Transmembrane helix</keyword>
<evidence type="ECO:0000256" key="6">
    <source>
        <dbReference type="ARBA" id="ARBA00022989"/>
    </source>
</evidence>
<keyword evidence="15" id="KW-0378">Hydrolase</keyword>
<dbReference type="InterPro" id="IPR023299">
    <property type="entry name" value="ATPase_P-typ_cyto_dom_N"/>
</dbReference>
<comment type="subcellular location">
    <subcellularLocation>
        <location evidence="10">Cell membrane</location>
    </subcellularLocation>
    <subcellularLocation>
        <location evidence="1">Membrane</location>
        <topology evidence="1">Multi-pass membrane protein</topology>
    </subcellularLocation>
</comment>
<dbReference type="InterPro" id="IPR027256">
    <property type="entry name" value="P-typ_ATPase_IB"/>
</dbReference>
<dbReference type="EMBL" id="LK933525">
    <property type="protein sequence ID" value="CDT81058.1"/>
    <property type="molecule type" value="Genomic_DNA"/>
</dbReference>
<evidence type="ECO:0000256" key="4">
    <source>
        <dbReference type="ARBA" id="ARBA00022692"/>
    </source>
</evidence>
<dbReference type="GO" id="GO:0005524">
    <property type="term" value="F:ATP binding"/>
    <property type="evidence" value="ECO:0007669"/>
    <property type="project" value="UniProtKB-UniRule"/>
</dbReference>
<dbReference type="GO" id="GO:0046872">
    <property type="term" value="F:metal ion binding"/>
    <property type="evidence" value="ECO:0007669"/>
    <property type="project" value="UniProtKB-KW"/>
</dbReference>
<evidence type="ECO:0000256" key="10">
    <source>
        <dbReference type="RuleBase" id="RU362081"/>
    </source>
</evidence>
<dbReference type="EMBL" id="LK932359">
    <property type="protein sequence ID" value="CDS83979.1"/>
    <property type="molecule type" value="Genomic_DNA"/>
</dbReference>
<dbReference type="GO" id="GO:0005886">
    <property type="term" value="C:plasma membrane"/>
    <property type="evidence" value="ECO:0007669"/>
    <property type="project" value="UniProtKB-SubCell"/>
</dbReference>
<dbReference type="InterPro" id="IPR051014">
    <property type="entry name" value="Cation_Transport_ATPase_IB"/>
</dbReference>
<dbReference type="PANTHER" id="PTHR48085">
    <property type="entry name" value="CADMIUM/ZINC-TRANSPORTING ATPASE HMA2-RELATED"/>
    <property type="match status" value="1"/>
</dbReference>
<dbReference type="SUPFAM" id="SSF81653">
    <property type="entry name" value="Calcium ATPase, transduction domain A"/>
    <property type="match status" value="1"/>
</dbReference>
<dbReference type="PRINTS" id="PR00120">
    <property type="entry name" value="HATPASE"/>
</dbReference>
<dbReference type="RefSeq" id="WP_003438920.1">
    <property type="nucleotide sequence ID" value="NZ_BAABSG010000009.1"/>
</dbReference>
<accession>A0A069A616</accession>
<dbReference type="PATRIC" id="fig|1496.854.peg.600"/>
<evidence type="ECO:0000256" key="8">
    <source>
        <dbReference type="ARBA" id="ARBA00039103"/>
    </source>
</evidence>
<dbReference type="EMBL" id="CAADAN010000025">
    <property type="protein sequence ID" value="VFD36497.1"/>
    <property type="molecule type" value="Genomic_DNA"/>
</dbReference>
<keyword evidence="10" id="KW-0547">Nucleotide-binding</keyword>
<comment type="similarity">
    <text evidence="2 10">Belongs to the cation transport ATPase (P-type) (TC 3.A.3) family. Type IB subfamily.</text>
</comment>
<dbReference type="SFLD" id="SFLDG00002">
    <property type="entry name" value="C1.7:_P-type_atpase_like"/>
    <property type="match status" value="1"/>
</dbReference>
<dbReference type="Pfam" id="PF00122">
    <property type="entry name" value="E1-E2_ATPase"/>
    <property type="match status" value="1"/>
</dbReference>
<evidence type="ECO:0000256" key="2">
    <source>
        <dbReference type="ARBA" id="ARBA00006024"/>
    </source>
</evidence>
<dbReference type="Pfam" id="PF00702">
    <property type="entry name" value="Hydrolase"/>
    <property type="match status" value="1"/>
</dbReference>
<feature type="domain" description="P-type ATPase A" evidence="11">
    <location>
        <begin position="193"/>
        <end position="293"/>
    </location>
</feature>
<dbReference type="GO" id="GO:0016887">
    <property type="term" value="F:ATP hydrolysis activity"/>
    <property type="evidence" value="ECO:0007669"/>
    <property type="project" value="InterPro"/>
</dbReference>
<dbReference type="InterPro" id="IPR059000">
    <property type="entry name" value="ATPase_P-type_domA"/>
</dbReference>
<evidence type="ECO:0000313" key="14">
    <source>
        <dbReference type="EMBL" id="CDT81058.1"/>
    </source>
</evidence>
<dbReference type="NCBIfam" id="TIGR01494">
    <property type="entry name" value="ATPase_P-type"/>
    <property type="match status" value="1"/>
</dbReference>
<sequence>MNFYIKHEIRGRIRFDLQLGKLNNKQSDTLLYYLTSINGITKAKVYDRTGDAVIYYTGEREYIIREITKFSFNNSKIENLVPEHTSRELNNYYRDKLANKLLVKSISKIFFPKSLRFFLIGLHSIKYFKKGLSSLLNKKIEVSVLDATAIGISIFRKDINTAGSVMFLLGIGELLEEWTRKKSIDDLAQSMSLNIEKVWLRKGDTEILIPISEIKEGDLVSVTMGNMIPLDGVIVSGETMVNQASLTGESLAVNKKEGSYIYAGTVIEQGNIVMCVKEKAGTTRFQKIVTMIEESEKLKSSVESKFEHLADTLVPYSFLGSILTYAITRNPIKSLSILMVDFSCALKLSIPISVLSAMRECNNNNITVKGGKFLEGVACADTIVFDKTGTLTKAQPTVSDIITFQNYNKEDMLRLAACLEEHFPHSIANAVVYEAEKQGLSHKEMHTEVEYIIAHGISTKVDDKKVVIGSKHFVFEDEKCTIPDGEEDKYNNLSDEYSHLFMAISGKLSAVICINDPLRKEAKYVISNLRECGIKKIVMMTGDSEKTAKSIASKVGVDEYYSEVLPEDKANFVKSEKLKGRKVIMIGDGINDSPAISESDVGIAMSEGAEIAREISDITISADNLNNLIVLKQISNKLMKRVDLSSKFIIGFNLGLILLGVGGFVRPSTSAFLHNASTVGISLNSMTNLLENTNTYNYH</sequence>
<dbReference type="Gene3D" id="3.40.50.1000">
    <property type="entry name" value="HAD superfamily/HAD-like"/>
    <property type="match status" value="1"/>
</dbReference>
<keyword evidence="5" id="KW-1278">Translocase</keyword>
<evidence type="ECO:0000256" key="5">
    <source>
        <dbReference type="ARBA" id="ARBA00022967"/>
    </source>
</evidence>
<evidence type="ECO:0000256" key="9">
    <source>
        <dbReference type="ARBA" id="ARBA00049338"/>
    </source>
</evidence>
<dbReference type="SFLD" id="SFLDF00027">
    <property type="entry name" value="p-type_atpase"/>
    <property type="match status" value="1"/>
</dbReference>
<keyword evidence="7 10" id="KW-0472">Membrane</keyword>
<dbReference type="InterPro" id="IPR018303">
    <property type="entry name" value="ATPase_P-typ_P_site"/>
</dbReference>
<evidence type="ECO:0000313" key="13">
    <source>
        <dbReference type="EMBL" id="CDS83979.1"/>
    </source>
</evidence>
<dbReference type="InterPro" id="IPR001757">
    <property type="entry name" value="P_typ_ATPase"/>
</dbReference>
<keyword evidence="10" id="KW-0067">ATP-binding</keyword>
<dbReference type="PROSITE" id="PS00154">
    <property type="entry name" value="ATPASE_E1_E2"/>
    <property type="match status" value="1"/>
</dbReference>
<evidence type="ECO:0000256" key="1">
    <source>
        <dbReference type="ARBA" id="ARBA00004141"/>
    </source>
</evidence>
<dbReference type="SUPFAM" id="SSF56784">
    <property type="entry name" value="HAD-like"/>
    <property type="match status" value="1"/>
</dbReference>
<dbReference type="Gene3D" id="2.70.150.10">
    <property type="entry name" value="Calcium-transporting ATPase, cytoplasmic transduction domain A"/>
    <property type="match status" value="1"/>
</dbReference>
<evidence type="ECO:0000313" key="12">
    <source>
        <dbReference type="EMBL" id="CDS83870.1"/>
    </source>
</evidence>